<keyword evidence="2" id="KW-1185">Reference proteome</keyword>
<organism evidence="1 2">
    <name type="scientific">Streptomyces daqingensis</name>
    <dbReference type="NCBI Taxonomy" id="1472640"/>
    <lineage>
        <taxon>Bacteria</taxon>
        <taxon>Bacillati</taxon>
        <taxon>Actinomycetota</taxon>
        <taxon>Actinomycetes</taxon>
        <taxon>Kitasatosporales</taxon>
        <taxon>Streptomycetaceae</taxon>
        <taxon>Streptomyces</taxon>
    </lineage>
</organism>
<protein>
    <submittedName>
        <fullName evidence="1">Uncharacterized protein</fullName>
    </submittedName>
</protein>
<dbReference type="EMBL" id="BMMP01000013">
    <property type="protein sequence ID" value="GGO53717.1"/>
    <property type="molecule type" value="Genomic_DNA"/>
</dbReference>
<dbReference type="InterPro" id="IPR036271">
    <property type="entry name" value="Tet_transcr_reg_TetR-rel_C_sf"/>
</dbReference>
<proteinExistence type="predicted"/>
<comment type="caution">
    <text evidence="1">The sequence shown here is derived from an EMBL/GenBank/DDBJ whole genome shotgun (WGS) entry which is preliminary data.</text>
</comment>
<accession>A0ABQ2MJW9</accession>
<name>A0ABQ2MJW9_9ACTN</name>
<evidence type="ECO:0000313" key="1">
    <source>
        <dbReference type="EMBL" id="GGO53717.1"/>
    </source>
</evidence>
<sequence length="271" mass="30729">MWPIVHRVIGKNEEARRRKVESETTRLCIVGGLHQLERMFSEPLVQVGDAPGSSVCRVGNMVSYERVAEAVNRRCKPEKEVTPRTFTVRWSRHRDFLADLLSFALYRAHWSLHIARDERVVEHLKTARNFAAAIRRTALLVQQAAFNSDLHRLYLYAAVYADADPVIKEALQSAYRLAESEWARLYKEVLAARGQRLRTDLSFAQFARMLNCVDLGIAGRAWGDPDADFGDTVKESTLGEIVSRLIPGCIDMGDGSDIDSLINDAFRHDEE</sequence>
<dbReference type="Proteomes" id="UP000631535">
    <property type="component" value="Unassembled WGS sequence"/>
</dbReference>
<evidence type="ECO:0000313" key="2">
    <source>
        <dbReference type="Proteomes" id="UP000631535"/>
    </source>
</evidence>
<gene>
    <name evidence="1" type="ORF">GCM10012287_41030</name>
</gene>
<reference evidence="2" key="1">
    <citation type="journal article" date="2019" name="Int. J. Syst. Evol. Microbiol.">
        <title>The Global Catalogue of Microorganisms (GCM) 10K type strain sequencing project: providing services to taxonomists for standard genome sequencing and annotation.</title>
        <authorList>
            <consortium name="The Broad Institute Genomics Platform"/>
            <consortium name="The Broad Institute Genome Sequencing Center for Infectious Disease"/>
            <person name="Wu L."/>
            <person name="Ma J."/>
        </authorList>
    </citation>
    <scope>NUCLEOTIDE SEQUENCE [LARGE SCALE GENOMIC DNA]</scope>
    <source>
        <strain evidence="2">CGMCC 4.7178</strain>
    </source>
</reference>
<dbReference type="SUPFAM" id="SSF48498">
    <property type="entry name" value="Tetracyclin repressor-like, C-terminal domain"/>
    <property type="match status" value="1"/>
</dbReference>